<dbReference type="InterPro" id="IPR007138">
    <property type="entry name" value="ABM_dom"/>
</dbReference>
<organism evidence="2 3">
    <name type="scientific">Streptomyces filipinensis</name>
    <dbReference type="NCBI Taxonomy" id="66887"/>
    <lineage>
        <taxon>Bacteria</taxon>
        <taxon>Bacillati</taxon>
        <taxon>Actinomycetota</taxon>
        <taxon>Actinomycetes</taxon>
        <taxon>Kitasatosporales</taxon>
        <taxon>Streptomycetaceae</taxon>
        <taxon>Streptomyces</taxon>
    </lineage>
</organism>
<proteinExistence type="predicted"/>
<name>A0A918IBB2_9ACTN</name>
<dbReference type="EMBL" id="BMTD01000004">
    <property type="protein sequence ID" value="GGU89491.1"/>
    <property type="molecule type" value="Genomic_DNA"/>
</dbReference>
<dbReference type="Gene3D" id="3.30.70.100">
    <property type="match status" value="2"/>
</dbReference>
<comment type="caution">
    <text evidence="2">The sequence shown here is derived from an EMBL/GenBank/DDBJ whole genome shotgun (WGS) entry which is preliminary data.</text>
</comment>
<reference evidence="2" key="2">
    <citation type="submission" date="2020-09" db="EMBL/GenBank/DDBJ databases">
        <authorList>
            <person name="Sun Q."/>
            <person name="Ohkuma M."/>
        </authorList>
    </citation>
    <scope>NUCLEOTIDE SEQUENCE</scope>
    <source>
        <strain evidence="2">JCM 4369</strain>
    </source>
</reference>
<dbReference type="InterPro" id="IPR011008">
    <property type="entry name" value="Dimeric_a/b-barrel"/>
</dbReference>
<evidence type="ECO:0000313" key="2">
    <source>
        <dbReference type="EMBL" id="GGU89491.1"/>
    </source>
</evidence>
<accession>A0A918IBB2</accession>
<protein>
    <recommendedName>
        <fullName evidence="1">ABM domain-containing protein</fullName>
    </recommendedName>
</protein>
<sequence length="209" mass="24309">MPGRDLTGPVTIINRFEVKGDTDRFERLFREHSQFLRRRTDFDFLVTVRLAEHPHIYVHLGHWRTLRAFRDTVHDETFLGHVERLEPLVETEVDQAVSVDRVLRDNARPGTESVVLLRARVGGDWRTFERRFAALTERLGEADGFGGSDLLRSLLRPALYTGVLWWRDAESLDRALDSEPVQAARRELQRGAEVVLERTRHVAYERVID</sequence>
<gene>
    <name evidence="2" type="ORF">GCM10010260_24590</name>
</gene>
<feature type="domain" description="ABM" evidence="1">
    <location>
        <begin position="127"/>
        <end position="186"/>
    </location>
</feature>
<dbReference type="RefSeq" id="WP_191873352.1">
    <property type="nucleotide sequence ID" value="NZ_BMTD01000004.1"/>
</dbReference>
<dbReference type="Proteomes" id="UP000618795">
    <property type="component" value="Unassembled WGS sequence"/>
</dbReference>
<evidence type="ECO:0000313" key="3">
    <source>
        <dbReference type="Proteomes" id="UP000618795"/>
    </source>
</evidence>
<dbReference type="AlphaFoldDB" id="A0A918IBB2"/>
<reference evidence="2" key="1">
    <citation type="journal article" date="2014" name="Int. J. Syst. Evol. Microbiol.">
        <title>Complete genome sequence of Corynebacterium casei LMG S-19264T (=DSM 44701T), isolated from a smear-ripened cheese.</title>
        <authorList>
            <consortium name="US DOE Joint Genome Institute (JGI-PGF)"/>
            <person name="Walter F."/>
            <person name="Albersmeier A."/>
            <person name="Kalinowski J."/>
            <person name="Ruckert C."/>
        </authorList>
    </citation>
    <scope>NUCLEOTIDE SEQUENCE</scope>
    <source>
        <strain evidence="2">JCM 4369</strain>
    </source>
</reference>
<dbReference type="Pfam" id="PF03992">
    <property type="entry name" value="ABM"/>
    <property type="match status" value="1"/>
</dbReference>
<keyword evidence="3" id="KW-1185">Reference proteome</keyword>
<evidence type="ECO:0000259" key="1">
    <source>
        <dbReference type="Pfam" id="PF03992"/>
    </source>
</evidence>
<dbReference type="SUPFAM" id="SSF54909">
    <property type="entry name" value="Dimeric alpha+beta barrel"/>
    <property type="match status" value="2"/>
</dbReference>